<protein>
    <submittedName>
        <fullName evidence="2">(S)-1-Phenylethanol dehydrogenase</fullName>
        <ecNumber evidence="2">1.1.1.311</ecNumber>
    </submittedName>
</protein>
<dbReference type="Pfam" id="PF13561">
    <property type="entry name" value="adh_short_C2"/>
    <property type="match status" value="1"/>
</dbReference>
<dbReference type="PRINTS" id="PR00081">
    <property type="entry name" value="GDHRDH"/>
</dbReference>
<dbReference type="EMBL" id="CAJQUM010000001">
    <property type="protein sequence ID" value="CAG4883883.1"/>
    <property type="molecule type" value="Genomic_DNA"/>
</dbReference>
<dbReference type="PRINTS" id="PR00080">
    <property type="entry name" value="SDRFAMILY"/>
</dbReference>
<keyword evidence="3" id="KW-1185">Reference proteome</keyword>
<dbReference type="RefSeq" id="WP_220635794.1">
    <property type="nucleotide sequence ID" value="NZ_CAJQUM010000001.1"/>
</dbReference>
<accession>A0A916N0F7</accession>
<evidence type="ECO:0000256" key="1">
    <source>
        <dbReference type="ARBA" id="ARBA00006484"/>
    </source>
</evidence>
<comment type="similarity">
    <text evidence="1">Belongs to the short-chain dehydrogenases/reductases (SDR) family.</text>
</comment>
<reference evidence="2" key="1">
    <citation type="submission" date="2021-04" db="EMBL/GenBank/DDBJ databases">
        <authorList>
            <person name="Hornung B."/>
        </authorList>
    </citation>
    <scope>NUCLEOTIDE SEQUENCE</scope>
    <source>
        <strain evidence="2">G5G6</strain>
    </source>
</reference>
<dbReference type="EC" id="1.1.1.311" evidence="2"/>
<dbReference type="InterPro" id="IPR050259">
    <property type="entry name" value="SDR"/>
</dbReference>
<dbReference type="InterPro" id="IPR036291">
    <property type="entry name" value="NAD(P)-bd_dom_sf"/>
</dbReference>
<comment type="caution">
    <text evidence="2">The sequence shown here is derived from an EMBL/GenBank/DDBJ whole genome shotgun (WGS) entry which is preliminary data.</text>
</comment>
<organism evidence="2 3">
    <name type="scientific">Georgfuchsia toluolica</name>
    <dbReference type="NCBI Taxonomy" id="424218"/>
    <lineage>
        <taxon>Bacteria</taxon>
        <taxon>Pseudomonadati</taxon>
        <taxon>Pseudomonadota</taxon>
        <taxon>Betaproteobacteria</taxon>
        <taxon>Nitrosomonadales</taxon>
        <taxon>Sterolibacteriaceae</taxon>
        <taxon>Georgfuchsia</taxon>
    </lineage>
</organism>
<dbReference type="PANTHER" id="PTHR42879">
    <property type="entry name" value="3-OXOACYL-(ACYL-CARRIER-PROTEIN) REDUCTASE"/>
    <property type="match status" value="1"/>
</dbReference>
<proteinExistence type="inferred from homology"/>
<name>A0A916N0F7_9PROT</name>
<dbReference type="AlphaFoldDB" id="A0A916N0F7"/>
<dbReference type="Gene3D" id="3.40.50.720">
    <property type="entry name" value="NAD(P)-binding Rossmann-like Domain"/>
    <property type="match status" value="1"/>
</dbReference>
<dbReference type="PANTHER" id="PTHR42879:SF2">
    <property type="entry name" value="3-OXOACYL-[ACYL-CARRIER-PROTEIN] REDUCTASE FABG"/>
    <property type="match status" value="1"/>
</dbReference>
<dbReference type="CDD" id="cd05233">
    <property type="entry name" value="SDR_c"/>
    <property type="match status" value="1"/>
</dbReference>
<evidence type="ECO:0000313" key="3">
    <source>
        <dbReference type="Proteomes" id="UP000742786"/>
    </source>
</evidence>
<sequence>MTQRLKGKVAVITGGANGIGKAIALRYAAEGADIAIADVSPSAETDAAIKALDRRVLSVKCDVSNPGEVDAFAQKVKSTLGRCDILVNNAGIYPLKPFDDLTFEEWKKIFAINVDSGFLMAKTFVPGMKAAGWGRIINLTSTTYWLKIEAYTHYISTKAANIGFTRALATELGKFGITVNAIAPSLVRTATSEASPLAEMFEILPGMLQSIPRLQVPEDLAGTAAFLASDDASFITAQTIAVDGGMVRH</sequence>
<dbReference type="FunFam" id="3.40.50.720:FF:000084">
    <property type="entry name" value="Short-chain dehydrogenase reductase"/>
    <property type="match status" value="1"/>
</dbReference>
<dbReference type="GO" id="GO:0018449">
    <property type="term" value="F:1-phenylethanol dehydrogenase activity"/>
    <property type="evidence" value="ECO:0007669"/>
    <property type="project" value="UniProtKB-EC"/>
</dbReference>
<evidence type="ECO:0000313" key="2">
    <source>
        <dbReference type="EMBL" id="CAG4883883.1"/>
    </source>
</evidence>
<dbReference type="Proteomes" id="UP000742786">
    <property type="component" value="Unassembled WGS sequence"/>
</dbReference>
<dbReference type="SUPFAM" id="SSF51735">
    <property type="entry name" value="NAD(P)-binding Rossmann-fold domains"/>
    <property type="match status" value="1"/>
</dbReference>
<dbReference type="InterPro" id="IPR002347">
    <property type="entry name" value="SDR_fam"/>
</dbReference>
<dbReference type="NCBIfam" id="NF005559">
    <property type="entry name" value="PRK07231.1"/>
    <property type="match status" value="1"/>
</dbReference>
<keyword evidence="2" id="KW-0560">Oxidoreductase</keyword>
<gene>
    <name evidence="2" type="primary">ped</name>
    <name evidence="2" type="ORF">GTOL_11766</name>
</gene>